<evidence type="ECO:0000256" key="9">
    <source>
        <dbReference type="ARBA" id="ARBA00023568"/>
    </source>
</evidence>
<evidence type="ECO:0000256" key="10">
    <source>
        <dbReference type="PIRNR" id="PIRNR000439"/>
    </source>
</evidence>
<evidence type="ECO:0000256" key="2">
    <source>
        <dbReference type="ARBA" id="ARBA00009010"/>
    </source>
</evidence>
<feature type="transmembrane region" description="Helical" evidence="12">
    <location>
        <begin position="443"/>
        <end position="465"/>
    </location>
</feature>
<dbReference type="PANTHER" id="PTHR10408:SF23">
    <property type="entry name" value="STEROL O-ACYLTRANSFERASE 1-RELATED"/>
    <property type="match status" value="1"/>
</dbReference>
<feature type="transmembrane region" description="Helical" evidence="12">
    <location>
        <begin position="496"/>
        <end position="519"/>
    </location>
</feature>
<dbReference type="BioCyc" id="PCHR:PC13G05460-MONOMER"/>
<dbReference type="GO" id="GO:0005789">
    <property type="term" value="C:endoplasmic reticulum membrane"/>
    <property type="evidence" value="ECO:0007669"/>
    <property type="project" value="UniProtKB-SubCell"/>
</dbReference>
<feature type="transmembrane region" description="Helical" evidence="12">
    <location>
        <begin position="69"/>
        <end position="92"/>
    </location>
</feature>
<dbReference type="GO" id="GO:0034737">
    <property type="term" value="F:ergosterol O-acyltransferase activity"/>
    <property type="evidence" value="ECO:0007669"/>
    <property type="project" value="TreeGrafter"/>
</dbReference>
<evidence type="ECO:0000256" key="5">
    <source>
        <dbReference type="ARBA" id="ARBA00022824"/>
    </source>
</evidence>
<dbReference type="InterPro" id="IPR004299">
    <property type="entry name" value="MBOAT_fam"/>
</dbReference>
<keyword evidence="5 10" id="KW-0256">Endoplasmic reticulum</keyword>
<comment type="subcellular location">
    <subcellularLocation>
        <location evidence="1 10">Endoplasmic reticulum membrane</location>
        <topology evidence="1 10">Multi-pass membrane protein</topology>
    </subcellularLocation>
</comment>
<evidence type="ECO:0000256" key="3">
    <source>
        <dbReference type="ARBA" id="ARBA00022679"/>
    </source>
</evidence>
<dbReference type="GO" id="GO:0008204">
    <property type="term" value="P:ergosterol metabolic process"/>
    <property type="evidence" value="ECO:0007669"/>
    <property type="project" value="TreeGrafter"/>
</dbReference>
<comment type="similarity">
    <text evidence="2 10">Belongs to the membrane-bound acyltransferase family. Sterol o-acyltransferase subfamily.</text>
</comment>
<feature type="transmembrane region" description="Helical" evidence="12">
    <location>
        <begin position="319"/>
        <end position="340"/>
    </location>
</feature>
<keyword evidence="14" id="KW-1185">Reference proteome</keyword>
<reference evidence="13 14" key="1">
    <citation type="journal article" date="2008" name="Nat. Biotechnol.">
        <title>Genome sequencing and analysis of the filamentous fungus Penicillium chrysogenum.</title>
        <authorList>
            <person name="van den Berg M.A."/>
            <person name="Albang R."/>
            <person name="Albermann K."/>
            <person name="Badger J.H."/>
            <person name="Daran J.-M."/>
            <person name="Driessen A.J.M."/>
            <person name="Garcia-Estrada C."/>
            <person name="Fedorova N.D."/>
            <person name="Harris D.M."/>
            <person name="Heijne W.H.M."/>
            <person name="Joardar V.S."/>
            <person name="Kiel J.A.K.W."/>
            <person name="Kovalchuk A."/>
            <person name="Martin J.F."/>
            <person name="Nierman W.C."/>
            <person name="Nijland J.G."/>
            <person name="Pronk J.T."/>
            <person name="Roubos J.A."/>
            <person name="van der Klei I.J."/>
            <person name="van Peij N.N.M.E."/>
            <person name="Veenhuis M."/>
            <person name="von Doehren H."/>
            <person name="Wagner C."/>
            <person name="Wortman J.R."/>
            <person name="Bovenberg R.A.L."/>
        </authorList>
    </citation>
    <scope>NUCLEOTIDE SEQUENCE [LARGE SCALE GENOMIC DNA]</scope>
    <source>
        <strain evidence="14">ATCC 28089 / DSM 1075 / NRRL 1951 / Wisconsin 54-1255</strain>
    </source>
</reference>
<evidence type="ECO:0000256" key="6">
    <source>
        <dbReference type="ARBA" id="ARBA00022989"/>
    </source>
</evidence>
<dbReference type="InterPro" id="IPR014371">
    <property type="entry name" value="Oat_ACAT_DAG_ARE"/>
</dbReference>
<dbReference type="AlphaFoldDB" id="B6H2M2"/>
<dbReference type="OMA" id="INWWYVA"/>
<organism evidence="13 14">
    <name type="scientific">Penicillium rubens (strain ATCC 28089 / DSM 1075 / NRRL 1951 / Wisconsin 54-1255)</name>
    <name type="common">Penicillium chrysogenum</name>
    <dbReference type="NCBI Taxonomy" id="500485"/>
    <lineage>
        <taxon>Eukaryota</taxon>
        <taxon>Fungi</taxon>
        <taxon>Dikarya</taxon>
        <taxon>Ascomycota</taxon>
        <taxon>Pezizomycotina</taxon>
        <taxon>Eurotiomycetes</taxon>
        <taxon>Eurotiomycetidae</taxon>
        <taxon>Eurotiales</taxon>
        <taxon>Aspergillaceae</taxon>
        <taxon>Penicillium</taxon>
        <taxon>Penicillium chrysogenum species complex</taxon>
    </lineage>
</organism>
<dbReference type="PANTHER" id="PTHR10408">
    <property type="entry name" value="STEROL O-ACYLTRANSFERASE"/>
    <property type="match status" value="1"/>
</dbReference>
<evidence type="ECO:0000256" key="1">
    <source>
        <dbReference type="ARBA" id="ARBA00004477"/>
    </source>
</evidence>
<keyword evidence="4 12" id="KW-0812">Transmembrane</keyword>
<evidence type="ECO:0000256" key="7">
    <source>
        <dbReference type="ARBA" id="ARBA00023136"/>
    </source>
</evidence>
<name>B6H2M2_PENRW</name>
<evidence type="ECO:0000313" key="13">
    <source>
        <dbReference type="EMBL" id="CAP91615.1"/>
    </source>
</evidence>
<keyword evidence="6 12" id="KW-1133">Transmembrane helix</keyword>
<dbReference type="Pfam" id="PF03062">
    <property type="entry name" value="MBOAT"/>
    <property type="match status" value="1"/>
</dbReference>
<evidence type="ECO:0000313" key="14">
    <source>
        <dbReference type="Proteomes" id="UP000000724"/>
    </source>
</evidence>
<evidence type="ECO:0000256" key="11">
    <source>
        <dbReference type="PIRSR" id="PIRSR000439-1"/>
    </source>
</evidence>
<dbReference type="PIRSF" id="PIRSF000439">
    <property type="entry name" value="Oat_ACAT_DAG_ARE"/>
    <property type="match status" value="1"/>
</dbReference>
<evidence type="ECO:0000256" key="8">
    <source>
        <dbReference type="ARBA" id="ARBA00023315"/>
    </source>
</evidence>
<dbReference type="OrthoDB" id="10039049at2759"/>
<dbReference type="Proteomes" id="UP000000724">
    <property type="component" value="Contig Pc00c13"/>
</dbReference>
<dbReference type="VEuPathDB" id="FungiDB:PCH_Pc13g05460"/>
<dbReference type="HOGENOM" id="CLU_018190_2_1_1"/>
<keyword evidence="7 10" id="KW-0472">Membrane</keyword>
<accession>B6H2M2</accession>
<comment type="function">
    <text evidence="9">Sterol O-acyltransferase that catalyzes the formation of stery esters.</text>
</comment>
<evidence type="ECO:0000256" key="12">
    <source>
        <dbReference type="SAM" id="Phobius"/>
    </source>
</evidence>
<feature type="transmembrane region" description="Helical" evidence="12">
    <location>
        <begin position="113"/>
        <end position="137"/>
    </location>
</feature>
<keyword evidence="3 10" id="KW-0808">Transferase</keyword>
<feature type="active site" evidence="11">
    <location>
        <position position="457"/>
    </location>
</feature>
<dbReference type="STRING" id="500485.B6H2M2"/>
<proteinExistence type="inferred from homology"/>
<dbReference type="EMBL" id="AM920428">
    <property type="protein sequence ID" value="CAP91615.1"/>
    <property type="molecule type" value="Genomic_DNA"/>
</dbReference>
<protein>
    <recommendedName>
        <fullName evidence="10">O-acyltransferase</fullName>
    </recommendedName>
</protein>
<dbReference type="eggNOG" id="KOG0380">
    <property type="taxonomic scope" value="Eukaryota"/>
</dbReference>
<evidence type="ECO:0000256" key="4">
    <source>
        <dbReference type="ARBA" id="ARBA00022692"/>
    </source>
</evidence>
<keyword evidence="8 10" id="KW-0012">Acyltransferase</keyword>
<gene>
    <name evidence="13" type="ORF">Pc13g05460</name>
    <name evidence="13" type="ORF">PCH_Pc13g05460</name>
</gene>
<sequence length="520" mass="61060">MHNDEEPESTETEQGQYLLTAEDAELLQEILNHNLSNQSGEKRKFRFQDLNFTRQLSTFQNLGTTAPQFHGFFVLFWMGVTLMLFRLAANNWRTYGSIWGKNEIIRLMMDKDVMVLGLTDLLLCWSTGFCLVLQRVVLKGYVRWNGLGWLIQNIWQTTYLGVVIWWTYHRDWPWTHTVFIVLHCLTMLMKQHSYAAYNGYCMSIPLHLKRKDRSRRSSDLQNYSRSHETDQLLSLIRTIETGVPLEPNQVKSLGELLEQEIEVLSEGLKGRCSLTDNHYPQNLTIGNICDFMALPTLVYELEYPRTKRIDWFYVAEKTLATFGIIVVMIAVSQSWIYPVVMDTVRMKEEGMTAQQRLREFPWVLGDLLFPFMMEYLLAFYVIWECVLNAIAEITMFADRGFYSDWWNSVSWDQFARDWNRPVHNFLFRHVYHGSISEYRLSRVSASLITFLLSACVHELLMLCIFRRLRGYLLILQMSQLPLVALSRTRLMRGRRLLGNIVFWLGIFTGPSLLCSLYLII</sequence>
<feature type="transmembrane region" description="Helical" evidence="12">
    <location>
        <begin position="149"/>
        <end position="168"/>
    </location>
</feature>
<feature type="transmembrane region" description="Helical" evidence="12">
    <location>
        <begin position="360"/>
        <end position="383"/>
    </location>
</feature>